<dbReference type="EMBL" id="BGPR01184278">
    <property type="protein sequence ID" value="GBM72237.1"/>
    <property type="molecule type" value="Genomic_DNA"/>
</dbReference>
<evidence type="ECO:0000313" key="2">
    <source>
        <dbReference type="EMBL" id="GBM72260.1"/>
    </source>
</evidence>
<accession>A0A4Y2I3C1</accession>
<dbReference type="Proteomes" id="UP000499080">
    <property type="component" value="Unassembled WGS sequence"/>
</dbReference>
<proteinExistence type="predicted"/>
<sequence>MNLLLARSSCNACITGDASVTDNLSSETVVCFSCPTKVLTRCLLNGVRAREILFRIVTEVFLWVYGVNRPTRRIMENEGLFTNVQENT</sequence>
<protein>
    <submittedName>
        <fullName evidence="1">Uncharacterized protein</fullName>
    </submittedName>
</protein>
<evidence type="ECO:0000313" key="1">
    <source>
        <dbReference type="EMBL" id="GBM72237.1"/>
    </source>
</evidence>
<dbReference type="AlphaFoldDB" id="A0A4Y2I3C1"/>
<name>A0A4Y2I3C1_ARAVE</name>
<comment type="caution">
    <text evidence="1">The sequence shown here is derived from an EMBL/GenBank/DDBJ whole genome shotgun (WGS) entry which is preliminary data.</text>
</comment>
<gene>
    <name evidence="1" type="ORF">AVEN_30858_1</name>
    <name evidence="2" type="ORF">AVEN_68616_1</name>
</gene>
<organism evidence="1 3">
    <name type="scientific">Araneus ventricosus</name>
    <name type="common">Orbweaver spider</name>
    <name type="synonym">Epeira ventricosa</name>
    <dbReference type="NCBI Taxonomy" id="182803"/>
    <lineage>
        <taxon>Eukaryota</taxon>
        <taxon>Metazoa</taxon>
        <taxon>Ecdysozoa</taxon>
        <taxon>Arthropoda</taxon>
        <taxon>Chelicerata</taxon>
        <taxon>Arachnida</taxon>
        <taxon>Araneae</taxon>
        <taxon>Araneomorphae</taxon>
        <taxon>Entelegynae</taxon>
        <taxon>Araneoidea</taxon>
        <taxon>Araneidae</taxon>
        <taxon>Araneus</taxon>
    </lineage>
</organism>
<reference evidence="1 3" key="1">
    <citation type="journal article" date="2019" name="Sci. Rep.">
        <title>Orb-weaving spider Araneus ventricosus genome elucidates the spidroin gene catalogue.</title>
        <authorList>
            <person name="Kono N."/>
            <person name="Nakamura H."/>
            <person name="Ohtoshi R."/>
            <person name="Moran D.A.P."/>
            <person name="Shinohara A."/>
            <person name="Yoshida Y."/>
            <person name="Fujiwara M."/>
            <person name="Mori M."/>
            <person name="Tomita M."/>
            <person name="Arakawa K."/>
        </authorList>
    </citation>
    <scope>NUCLEOTIDE SEQUENCE [LARGE SCALE GENOMIC DNA]</scope>
</reference>
<evidence type="ECO:0000313" key="3">
    <source>
        <dbReference type="Proteomes" id="UP000499080"/>
    </source>
</evidence>
<keyword evidence="3" id="KW-1185">Reference proteome</keyword>
<dbReference type="EMBL" id="BGPR01184286">
    <property type="protein sequence ID" value="GBM72260.1"/>
    <property type="molecule type" value="Genomic_DNA"/>
</dbReference>